<dbReference type="InterPro" id="IPR045052">
    <property type="entry name" value="Copine"/>
</dbReference>
<dbReference type="InterPro" id="IPR010734">
    <property type="entry name" value="Copine_C"/>
</dbReference>
<dbReference type="InterPro" id="IPR037768">
    <property type="entry name" value="C2B_Copine"/>
</dbReference>
<dbReference type="GO" id="GO:0071277">
    <property type="term" value="P:cellular response to calcium ion"/>
    <property type="evidence" value="ECO:0007669"/>
    <property type="project" value="TreeGrafter"/>
</dbReference>
<dbReference type="CDD" id="cd04048">
    <property type="entry name" value="C2A_Copine"/>
    <property type="match status" value="1"/>
</dbReference>
<evidence type="ECO:0000313" key="5">
    <source>
        <dbReference type="WBParaSite" id="BXY_0168000.1"/>
    </source>
</evidence>
<dbReference type="InterPro" id="IPR035892">
    <property type="entry name" value="C2_domain_sf"/>
</dbReference>
<dbReference type="Pfam" id="PF00168">
    <property type="entry name" value="C2"/>
    <property type="match status" value="2"/>
</dbReference>
<dbReference type="Gene3D" id="2.60.40.150">
    <property type="entry name" value="C2 domain"/>
    <property type="match status" value="2"/>
</dbReference>
<evidence type="ECO:0000313" key="4">
    <source>
        <dbReference type="Proteomes" id="UP000095284"/>
    </source>
</evidence>
<feature type="region of interest" description="Disordered" evidence="2">
    <location>
        <begin position="509"/>
        <end position="565"/>
    </location>
</feature>
<name>A0A1I7RLU5_BURXY</name>
<dbReference type="CDD" id="cd04047">
    <property type="entry name" value="C2B_Copine"/>
    <property type="match status" value="1"/>
</dbReference>
<dbReference type="Proteomes" id="UP000095284">
    <property type="component" value="Unplaced"/>
</dbReference>
<evidence type="ECO:0000256" key="2">
    <source>
        <dbReference type="SAM" id="MobiDB-lite"/>
    </source>
</evidence>
<dbReference type="SUPFAM" id="SSF53300">
    <property type="entry name" value="vWA-like"/>
    <property type="match status" value="1"/>
</dbReference>
<dbReference type="PANTHER" id="PTHR10857:SF106">
    <property type="entry name" value="C2 DOMAIN-CONTAINING PROTEIN"/>
    <property type="match status" value="1"/>
</dbReference>
<dbReference type="WBParaSite" id="BXY_0168000.1">
    <property type="protein sequence ID" value="BXY_0168000.1"/>
    <property type="gene ID" value="BXY_0168000"/>
</dbReference>
<dbReference type="SMART" id="SM00239">
    <property type="entry name" value="C2"/>
    <property type="match status" value="2"/>
</dbReference>
<dbReference type="SUPFAM" id="SSF49562">
    <property type="entry name" value="C2 domain (Calcium/lipid-binding domain, CaLB)"/>
    <property type="match status" value="2"/>
</dbReference>
<feature type="region of interest" description="Disordered" evidence="2">
    <location>
        <begin position="1"/>
        <end position="41"/>
    </location>
</feature>
<evidence type="ECO:0000256" key="1">
    <source>
        <dbReference type="ARBA" id="ARBA00009048"/>
    </source>
</evidence>
<feature type="domain" description="C2" evidence="3">
    <location>
        <begin position="76"/>
        <end position="203"/>
    </location>
</feature>
<dbReference type="GO" id="GO:0005886">
    <property type="term" value="C:plasma membrane"/>
    <property type="evidence" value="ECO:0007669"/>
    <property type="project" value="TreeGrafter"/>
</dbReference>
<dbReference type="InterPro" id="IPR036465">
    <property type="entry name" value="vWFA_dom_sf"/>
</dbReference>
<dbReference type="AlphaFoldDB" id="A0A1I7RLU5"/>
<dbReference type="Pfam" id="PF07002">
    <property type="entry name" value="Copine"/>
    <property type="match status" value="1"/>
</dbReference>
<dbReference type="PANTHER" id="PTHR10857">
    <property type="entry name" value="COPINE"/>
    <property type="match status" value="1"/>
</dbReference>
<dbReference type="eggNOG" id="KOG1327">
    <property type="taxonomic scope" value="Eukaryota"/>
</dbReference>
<dbReference type="PROSITE" id="PS50004">
    <property type="entry name" value="C2"/>
    <property type="match status" value="2"/>
</dbReference>
<feature type="compositionally biased region" description="Polar residues" evidence="2">
    <location>
        <begin position="517"/>
        <end position="533"/>
    </location>
</feature>
<dbReference type="GO" id="GO:0005544">
    <property type="term" value="F:calcium-dependent phospholipid binding"/>
    <property type="evidence" value="ECO:0007669"/>
    <property type="project" value="InterPro"/>
</dbReference>
<proteinExistence type="inferred from homology"/>
<reference evidence="5" key="1">
    <citation type="submission" date="2016-11" db="UniProtKB">
        <authorList>
            <consortium name="WormBaseParasite"/>
        </authorList>
    </citation>
    <scope>IDENTIFICATION</scope>
</reference>
<accession>A0A1I7RLU5</accession>
<protein>
    <submittedName>
        <fullName evidence="5">Copine-8</fullName>
    </submittedName>
</protein>
<organism evidence="4 5">
    <name type="scientific">Bursaphelenchus xylophilus</name>
    <name type="common">Pinewood nematode worm</name>
    <name type="synonym">Aphelenchoides xylophilus</name>
    <dbReference type="NCBI Taxonomy" id="6326"/>
    <lineage>
        <taxon>Eukaryota</taxon>
        <taxon>Metazoa</taxon>
        <taxon>Ecdysozoa</taxon>
        <taxon>Nematoda</taxon>
        <taxon>Chromadorea</taxon>
        <taxon>Rhabditida</taxon>
        <taxon>Tylenchina</taxon>
        <taxon>Tylenchomorpha</taxon>
        <taxon>Aphelenchoidea</taxon>
        <taxon>Aphelenchoididae</taxon>
        <taxon>Bursaphelenchus</taxon>
    </lineage>
</organism>
<dbReference type="InterPro" id="IPR000008">
    <property type="entry name" value="C2_dom"/>
</dbReference>
<sequence length="565" mass="63994">MYTPHRHNTERREHRPVPRPQPRRNSVAFAESAAEHRTVQALSGRGLERVRNSVDMRRMSTGRGAFDAEIVYGGSTFSLPPRSAMADEMDMERRSAQVMLTISAHDLKDVDPDGGNDPYCVVSVSDAAMARQRHWEEIGRTEMLTNTLDPEWATKILLTYYFEEQQRLQFEIFDKQGAHKKRMGVASMLLHEVVGSRYNRKTKTLYEEGKAHGTITVTAEELSEGRQESVYFVVSASDLDRKDFLGKCDPFLKVFRYNEDRTLQLAYRTRYHEQTLNPKWKPFEVHINQLCYGDKDREFLIECYDWDNDGNHDLVGSCTTTVNRLLNKIDKTLPNLETNDCRCAGVDGLLNAYLIAQRRVELSGPTDFAPTIRFAARHAAALPEDGSKYSVLLIITDGVITDIEASKEEIVKASTLPLSIIVVGVGYDSFDEMKILDSDNHMLSANGKYAKRDIVQFVQLRKFLPPHRELSNEDLEEAKAKLAKEVLYEVPGQLTSYMKSKGIYPRSPKSPFDASVCTPNSPRGFGSNQSSLRGSRPGSHAGSPRSSRRRLPQEPVNEFGQMRIC</sequence>
<comment type="similarity">
    <text evidence="1">Belongs to the copine family.</text>
</comment>
<feature type="domain" description="C2" evidence="3">
    <location>
        <begin position="211"/>
        <end position="335"/>
    </location>
</feature>
<evidence type="ECO:0000259" key="3">
    <source>
        <dbReference type="PROSITE" id="PS50004"/>
    </source>
</evidence>